<proteinExistence type="predicted"/>
<gene>
    <name evidence="3" type="ORF">LY71_12176</name>
</gene>
<dbReference type="OrthoDB" id="3250392at2"/>
<protein>
    <submittedName>
        <fullName evidence="3">Uncharacterized protein</fullName>
    </submittedName>
</protein>
<dbReference type="Proteomes" id="UP000239210">
    <property type="component" value="Unassembled WGS sequence"/>
</dbReference>
<dbReference type="RefSeq" id="WP_106281636.1">
    <property type="nucleotide sequence ID" value="NZ_PVTG01000021.1"/>
</dbReference>
<feature type="domain" description="GTPase-associated protein 1 middle" evidence="2">
    <location>
        <begin position="163"/>
        <end position="250"/>
    </location>
</feature>
<feature type="domain" description="GTPase-associated protein 1 N-terminal" evidence="1">
    <location>
        <begin position="5"/>
        <end position="137"/>
    </location>
</feature>
<organism evidence="3 4">
    <name type="scientific">Geodermatophilus tzadiensis</name>
    <dbReference type="NCBI Taxonomy" id="1137988"/>
    <lineage>
        <taxon>Bacteria</taxon>
        <taxon>Bacillati</taxon>
        <taxon>Actinomycetota</taxon>
        <taxon>Actinomycetes</taxon>
        <taxon>Geodermatophilales</taxon>
        <taxon>Geodermatophilaceae</taxon>
        <taxon>Geodermatophilus</taxon>
    </lineage>
</organism>
<evidence type="ECO:0000313" key="4">
    <source>
        <dbReference type="Proteomes" id="UP000239210"/>
    </source>
</evidence>
<reference evidence="3 4" key="1">
    <citation type="submission" date="2018-03" db="EMBL/GenBank/DDBJ databases">
        <title>Genomic Encyclopedia of Archaeal and Bacterial Type Strains, Phase II (KMG-II): from individual species to whole genera.</title>
        <authorList>
            <person name="Goeker M."/>
        </authorList>
    </citation>
    <scope>NUCLEOTIDE SEQUENCE [LARGE SCALE GENOMIC DNA]</scope>
    <source>
        <strain evidence="3 4">DSM 45416</strain>
    </source>
</reference>
<keyword evidence="4" id="KW-1185">Reference proteome</keyword>
<dbReference type="Pfam" id="PF20013">
    <property type="entry name" value="GAP1-N2"/>
    <property type="match status" value="1"/>
</dbReference>
<accession>A0A2T0T168</accession>
<dbReference type="InterPro" id="IPR045402">
    <property type="entry name" value="GAP1-N2"/>
</dbReference>
<dbReference type="AlphaFoldDB" id="A0A2T0T168"/>
<evidence type="ECO:0000313" key="3">
    <source>
        <dbReference type="EMBL" id="PRY39406.1"/>
    </source>
</evidence>
<dbReference type="Pfam" id="PF20014">
    <property type="entry name" value="GAP1-M"/>
    <property type="match status" value="1"/>
</dbReference>
<dbReference type="EMBL" id="PVTG01000021">
    <property type="protein sequence ID" value="PRY39406.1"/>
    <property type="molecule type" value="Genomic_DNA"/>
</dbReference>
<evidence type="ECO:0000259" key="1">
    <source>
        <dbReference type="Pfam" id="PF20013"/>
    </source>
</evidence>
<sequence>MLRAQFTYTASSRPGPFDTTAGWKVTAVSKDESLPDDVIRAAARNVGGFVPPALPELASKADVDALAHCLRLDPLDDAEAPACLSHIVAAGPDYSGRPNLFAHGLVVSPDGLSDGRGPVRPADLWDADLWLRPLGTRAAEESRPDGQLQTVRQRPLDDATVTSFTRAHPNQLGLVLAAVERFVVDQAPLVVVGDRSFASVATWVHLVGRLLLPASAWRLPFSTYERLRDARGAAGWPFAVVGVPAADAAAAAALPGRSFTVLRDDGQPTAAGLGRWALQDGTELAAGPWARLAEAVITSEFLPVVADQVEELAARVRSSTLDRPLWALGAAVLLDEDLAEFLGAAAADVVADHWPAGLDADDLFERLLESVGRHAPAGARAVDRVLRGAQSDSAAPMAQRARLRPLTEALASPAAFERLRHTLPEQLDVAPAARAALDAAIAGALAWVPDAPDPARALLAVASLMDGTAGPDRDAAVALARELLVPRLLDPDLDPGRLAWRPVPAWLWGELVPVLAATSQLEYGRELPGQNLSRATHEWLGPRSLPAGPLDATALRRIGPVEWERAAYRLFVRRADDLTPLERAAAFLATVHSAAVNEGAPIERWANSAAEDAYKRPPLDPATALVLMDVLPPTIPFAYALAAVLQRNPSPTAATRAAVARLGERETVPGTLKRLVERYAGAEPAAGVPATVELRAVPGWVPVAPPAVPGEVLVTAQTQLIPLVVAAQGSAAPRRVAWAPVAEALLRVDVRVLPMERLPRSTWDESMPWGEGWALLDAGQTDPRARTELAAHLLCRGARARLWPRDDWAAGWLTDAGEERHTRWAETVAGRLLATGDPRTDVTALVRVLTELAPRKPLTASPDSRRREDTWREDALTWARRVASVKRPSSKPRT</sequence>
<dbReference type="InterPro" id="IPR045401">
    <property type="entry name" value="GAP1-M"/>
</dbReference>
<name>A0A2T0T168_9ACTN</name>
<comment type="caution">
    <text evidence="3">The sequence shown here is derived from an EMBL/GenBank/DDBJ whole genome shotgun (WGS) entry which is preliminary data.</text>
</comment>
<evidence type="ECO:0000259" key="2">
    <source>
        <dbReference type="Pfam" id="PF20014"/>
    </source>
</evidence>